<dbReference type="InterPro" id="IPR036390">
    <property type="entry name" value="WH_DNA-bd_sf"/>
</dbReference>
<comment type="caution">
    <text evidence="12">The sequence shown here is derived from an EMBL/GenBank/DDBJ whole genome shotgun (WGS) entry which is preliminary data.</text>
</comment>
<dbReference type="SUPFAM" id="SSF46785">
    <property type="entry name" value="Winged helix' DNA-binding domain"/>
    <property type="match status" value="1"/>
</dbReference>
<dbReference type="GO" id="GO:0000156">
    <property type="term" value="F:phosphorelay response regulator activity"/>
    <property type="evidence" value="ECO:0007669"/>
    <property type="project" value="TreeGrafter"/>
</dbReference>
<comment type="subcellular location">
    <subcellularLocation>
        <location evidence="1 9">Cytoplasm</location>
    </subcellularLocation>
</comment>
<dbReference type="Proteomes" id="UP000298412">
    <property type="component" value="Unassembled WGS sequence"/>
</dbReference>
<keyword evidence="3 10" id="KW-0597">Phosphoprotein</keyword>
<keyword evidence="2 9" id="KW-0963">Cytoplasm</keyword>
<dbReference type="InterPro" id="IPR024187">
    <property type="entry name" value="Sig_transdc_resp-reg_cit/mal"/>
</dbReference>
<protein>
    <recommendedName>
        <fullName evidence="9">Transcriptional regulatory protein</fullName>
    </recommendedName>
</protein>
<accession>A0A4R8WY12</accession>
<evidence type="ECO:0000256" key="5">
    <source>
        <dbReference type="ARBA" id="ARBA00023015"/>
    </source>
</evidence>
<dbReference type="SUPFAM" id="SSF52172">
    <property type="entry name" value="CheY-like"/>
    <property type="match status" value="1"/>
</dbReference>
<dbReference type="Gene3D" id="1.10.10.10">
    <property type="entry name" value="Winged helix-like DNA-binding domain superfamily/Winged helix DNA-binding domain"/>
    <property type="match status" value="1"/>
</dbReference>
<keyword evidence="13" id="KW-1185">Reference proteome</keyword>
<proteinExistence type="predicted"/>
<dbReference type="EMBL" id="SOFP01000031">
    <property type="protein sequence ID" value="TFC17430.1"/>
    <property type="molecule type" value="Genomic_DNA"/>
</dbReference>
<keyword evidence="7 9" id="KW-0010">Activator</keyword>
<keyword evidence="8 9" id="KW-0804">Transcription</keyword>
<dbReference type="Gene3D" id="3.40.50.2300">
    <property type="match status" value="1"/>
</dbReference>
<dbReference type="Pfam" id="PF09339">
    <property type="entry name" value="HTH_IclR"/>
    <property type="match status" value="1"/>
</dbReference>
<evidence type="ECO:0000256" key="4">
    <source>
        <dbReference type="ARBA" id="ARBA00023012"/>
    </source>
</evidence>
<dbReference type="GO" id="GO:0003677">
    <property type="term" value="F:DNA binding"/>
    <property type="evidence" value="ECO:0007669"/>
    <property type="project" value="UniProtKB-KW"/>
</dbReference>
<evidence type="ECO:0000256" key="10">
    <source>
        <dbReference type="PROSITE-ProRule" id="PRU00169"/>
    </source>
</evidence>
<evidence type="ECO:0000256" key="9">
    <source>
        <dbReference type="PIRNR" id="PIRNR006171"/>
    </source>
</evidence>
<dbReference type="PIRSF" id="PIRSF006171">
    <property type="entry name" value="RR_citrat_malat"/>
    <property type="match status" value="1"/>
</dbReference>
<feature type="domain" description="Response regulatory" evidence="11">
    <location>
        <begin position="7"/>
        <end position="123"/>
    </location>
</feature>
<evidence type="ECO:0000256" key="1">
    <source>
        <dbReference type="ARBA" id="ARBA00004496"/>
    </source>
</evidence>
<sequence>MSDSALTTLVVDDDFRVASVHEGFVEKVPGFLVVGKAHTAADAIEMAQRLQPDLILLDIHLPDGDGLEVARILLDNPRPPMVLIISAAADIAAVRTAVQLGVVHYLVKPFGFAALAERLSAVRAAHAKLTDWPADAGQEEIDGFFELLRPMPSDPDMPDIEHLAPTLQLVYKTIGSGSAGLSASDIAAQVGISRATAQRYLTQLEHIGAVKLQLRYGQTGRPEHRYSIRRN</sequence>
<dbReference type="InterPro" id="IPR011006">
    <property type="entry name" value="CheY-like_superfamily"/>
</dbReference>
<dbReference type="PANTHER" id="PTHR45526:SF1">
    <property type="entry name" value="TRANSCRIPTIONAL REGULATORY PROTEIN DCUR-RELATED"/>
    <property type="match status" value="1"/>
</dbReference>
<dbReference type="SMART" id="SM00448">
    <property type="entry name" value="REC"/>
    <property type="match status" value="1"/>
</dbReference>
<dbReference type="InterPro" id="IPR051271">
    <property type="entry name" value="2C-system_Tx_regulators"/>
</dbReference>
<evidence type="ECO:0000256" key="6">
    <source>
        <dbReference type="ARBA" id="ARBA00023125"/>
    </source>
</evidence>
<keyword evidence="6 9" id="KW-0238">DNA-binding</keyword>
<evidence type="ECO:0000256" key="8">
    <source>
        <dbReference type="ARBA" id="ARBA00023163"/>
    </source>
</evidence>
<dbReference type="Pfam" id="PF00072">
    <property type="entry name" value="Response_reg"/>
    <property type="match status" value="1"/>
</dbReference>
<dbReference type="OrthoDB" id="7187989at2"/>
<keyword evidence="5 9" id="KW-0805">Transcription regulation</keyword>
<dbReference type="InterPro" id="IPR001789">
    <property type="entry name" value="Sig_transdc_resp-reg_receiver"/>
</dbReference>
<dbReference type="InterPro" id="IPR036388">
    <property type="entry name" value="WH-like_DNA-bd_sf"/>
</dbReference>
<keyword evidence="4 9" id="KW-0902">Two-component regulatory system</keyword>
<evidence type="ECO:0000313" key="12">
    <source>
        <dbReference type="EMBL" id="TFC17430.1"/>
    </source>
</evidence>
<dbReference type="PANTHER" id="PTHR45526">
    <property type="entry name" value="TRANSCRIPTIONAL REGULATORY PROTEIN DPIA"/>
    <property type="match status" value="1"/>
</dbReference>
<evidence type="ECO:0000313" key="13">
    <source>
        <dbReference type="Proteomes" id="UP000298412"/>
    </source>
</evidence>
<organism evidence="12 13">
    <name type="scientific">Cryobacterium algoritolerans</name>
    <dbReference type="NCBI Taxonomy" id="1259184"/>
    <lineage>
        <taxon>Bacteria</taxon>
        <taxon>Bacillati</taxon>
        <taxon>Actinomycetota</taxon>
        <taxon>Actinomycetes</taxon>
        <taxon>Micrococcales</taxon>
        <taxon>Microbacteriaceae</taxon>
        <taxon>Cryobacterium</taxon>
    </lineage>
</organism>
<dbReference type="InterPro" id="IPR005471">
    <property type="entry name" value="Tscrpt_reg_IclR_N"/>
</dbReference>
<gene>
    <name evidence="12" type="ORF">E3O19_05975</name>
</gene>
<dbReference type="GO" id="GO:0003700">
    <property type="term" value="F:DNA-binding transcription factor activity"/>
    <property type="evidence" value="ECO:0007669"/>
    <property type="project" value="InterPro"/>
</dbReference>
<name>A0A4R8WY12_9MICO</name>
<reference evidence="12 13" key="1">
    <citation type="submission" date="2019-03" db="EMBL/GenBank/DDBJ databases">
        <title>Genomics of glacier-inhabiting Cryobacterium strains.</title>
        <authorList>
            <person name="Liu Q."/>
            <person name="Xin Y.-H."/>
        </authorList>
    </citation>
    <scope>NUCLEOTIDE SEQUENCE [LARGE SCALE GENOMIC DNA]</scope>
    <source>
        <strain evidence="12 13">MDT1-3</strain>
    </source>
</reference>
<evidence type="ECO:0000256" key="7">
    <source>
        <dbReference type="ARBA" id="ARBA00023159"/>
    </source>
</evidence>
<dbReference type="PROSITE" id="PS50110">
    <property type="entry name" value="RESPONSE_REGULATORY"/>
    <property type="match status" value="1"/>
</dbReference>
<evidence type="ECO:0000256" key="3">
    <source>
        <dbReference type="ARBA" id="ARBA00022553"/>
    </source>
</evidence>
<dbReference type="RefSeq" id="WP_134566142.1">
    <property type="nucleotide sequence ID" value="NZ_SOFP01000031.1"/>
</dbReference>
<dbReference type="GO" id="GO:0005737">
    <property type="term" value="C:cytoplasm"/>
    <property type="evidence" value="ECO:0007669"/>
    <property type="project" value="UniProtKB-SubCell"/>
</dbReference>
<feature type="modified residue" description="4-aspartylphosphate" evidence="10">
    <location>
        <position position="58"/>
    </location>
</feature>
<evidence type="ECO:0000259" key="11">
    <source>
        <dbReference type="PROSITE" id="PS50110"/>
    </source>
</evidence>
<dbReference type="AlphaFoldDB" id="A0A4R8WY12"/>
<evidence type="ECO:0000256" key="2">
    <source>
        <dbReference type="ARBA" id="ARBA00022490"/>
    </source>
</evidence>